<evidence type="ECO:0000256" key="4">
    <source>
        <dbReference type="ARBA" id="ARBA00022827"/>
    </source>
</evidence>
<organism evidence="8 9">
    <name type="scientific">Candidatus Fimiplasma intestinipullorum</name>
    <dbReference type="NCBI Taxonomy" id="2840825"/>
    <lineage>
        <taxon>Bacteria</taxon>
        <taxon>Bacillati</taxon>
        <taxon>Bacillota</taxon>
        <taxon>Clostridia</taxon>
        <taxon>Eubacteriales</taxon>
        <taxon>Candidatus Fimiplasma</taxon>
    </lineage>
</organism>
<evidence type="ECO:0000256" key="3">
    <source>
        <dbReference type="ARBA" id="ARBA00022630"/>
    </source>
</evidence>
<evidence type="ECO:0000313" key="9">
    <source>
        <dbReference type="Proteomes" id="UP000824175"/>
    </source>
</evidence>
<dbReference type="PANTHER" id="PTHR43429:SF1">
    <property type="entry name" value="NAD(P)H SULFUR OXIDOREDUCTASE (COA-DEPENDENT)"/>
    <property type="match status" value="1"/>
</dbReference>
<keyword evidence="3" id="KW-0285">Flavoprotein</keyword>
<dbReference type="InterPro" id="IPR001763">
    <property type="entry name" value="Rhodanese-like_dom"/>
</dbReference>
<comment type="similarity">
    <text evidence="2">Belongs to the class-III pyridine nucleotide-disulfide oxidoreductase family.</text>
</comment>
<dbReference type="Proteomes" id="UP000824175">
    <property type="component" value="Unassembled WGS sequence"/>
</dbReference>
<dbReference type="InterPro" id="IPR023753">
    <property type="entry name" value="FAD/NAD-binding_dom"/>
</dbReference>
<proteinExistence type="inferred from homology"/>
<dbReference type="Gene3D" id="3.40.250.10">
    <property type="entry name" value="Rhodanese-like domain"/>
    <property type="match status" value="1"/>
</dbReference>
<dbReference type="PROSITE" id="PS50206">
    <property type="entry name" value="RHODANESE_3"/>
    <property type="match status" value="1"/>
</dbReference>
<evidence type="ECO:0000256" key="6">
    <source>
        <dbReference type="ARBA" id="ARBA00023284"/>
    </source>
</evidence>
<dbReference type="InterPro" id="IPR036873">
    <property type="entry name" value="Rhodanese-like_dom_sf"/>
</dbReference>
<dbReference type="Pfam" id="PF02852">
    <property type="entry name" value="Pyr_redox_dim"/>
    <property type="match status" value="1"/>
</dbReference>
<evidence type="ECO:0000256" key="1">
    <source>
        <dbReference type="ARBA" id="ARBA00001974"/>
    </source>
</evidence>
<sequence length="553" mass="60818">MKVVIVGGVAAGASLAARLRRLDKDAEIIVIEKGEYVSYANCGLPYYVSGEIADRGALLLMNPEAFKQRFDVDVRVAHEVTKIDPDKKTVMIKNLHQGEVLEENYDCLVIATGSLPIVLPVAGADSARICQLWTFNDFEKIKERVQNEDVESVCIVGGGFVGLETAENLAEMGISVEIVEMNRQVLNNLDYEMVQSIHQHLNQKGVHLSLGTALTGFKDEEDGIAVQTDKWTKTFDLAILSVGVKPNSALAKSAGVSCNARGAIEVDDQFRTNLPDIYAVGDVIEVTQLVNGQKTMIPLAGPANKQGRMLANILAGREAHYAGSLGTSIIKVFDMAAASTGLNEKQLNANGLVRHQDYEVVLIEQRSHAGYYPGATTMILKLIYEKQSERILGAQVVGRDGVDKRIDVLAVATQTGMRATQLTELHLAYAPPFASAKDPINMLGYVAENQINGDVKLMMMDEYEKVKDQVVTLDVREAMERQAAKIEGSKHIPYGELMDRYEELDPNQTTVIYCAMGVRAYNCARILSLRGFKDVYVLTGGMPFYLEYTYRAH</sequence>
<dbReference type="PRINTS" id="PR00368">
    <property type="entry name" value="FADPNR"/>
</dbReference>
<comment type="caution">
    <text evidence="8">The sequence shown here is derived from an EMBL/GenBank/DDBJ whole genome shotgun (WGS) entry which is preliminary data.</text>
</comment>
<dbReference type="AlphaFoldDB" id="A0A9D1HPL3"/>
<dbReference type="Pfam" id="PF07992">
    <property type="entry name" value="Pyr_redox_2"/>
    <property type="match status" value="1"/>
</dbReference>
<evidence type="ECO:0000256" key="5">
    <source>
        <dbReference type="ARBA" id="ARBA00023002"/>
    </source>
</evidence>
<feature type="domain" description="Rhodanese" evidence="7">
    <location>
        <begin position="466"/>
        <end position="550"/>
    </location>
</feature>
<comment type="cofactor">
    <cofactor evidence="1">
        <name>FAD</name>
        <dbReference type="ChEBI" id="CHEBI:57692"/>
    </cofactor>
</comment>
<keyword evidence="6" id="KW-0676">Redox-active center</keyword>
<protein>
    <submittedName>
        <fullName evidence="8">FAD-dependent oxidoreductase</fullName>
    </submittedName>
</protein>
<evidence type="ECO:0000259" key="7">
    <source>
        <dbReference type="PROSITE" id="PS50206"/>
    </source>
</evidence>
<keyword evidence="4" id="KW-0274">FAD</keyword>
<dbReference type="EMBL" id="DVMJ01000091">
    <property type="protein sequence ID" value="HIU14480.1"/>
    <property type="molecule type" value="Genomic_DNA"/>
</dbReference>
<dbReference type="Pfam" id="PF00581">
    <property type="entry name" value="Rhodanese"/>
    <property type="match status" value="1"/>
</dbReference>
<dbReference type="SUPFAM" id="SSF55424">
    <property type="entry name" value="FAD/NAD-linked reductases, dimerisation (C-terminal) domain"/>
    <property type="match status" value="1"/>
</dbReference>
<dbReference type="SMART" id="SM00450">
    <property type="entry name" value="RHOD"/>
    <property type="match status" value="1"/>
</dbReference>
<reference evidence="8" key="2">
    <citation type="journal article" date="2021" name="PeerJ">
        <title>Extensive microbial diversity within the chicken gut microbiome revealed by metagenomics and culture.</title>
        <authorList>
            <person name="Gilroy R."/>
            <person name="Ravi A."/>
            <person name="Getino M."/>
            <person name="Pursley I."/>
            <person name="Horton D.L."/>
            <person name="Alikhan N.F."/>
            <person name="Baker D."/>
            <person name="Gharbi K."/>
            <person name="Hall N."/>
            <person name="Watson M."/>
            <person name="Adriaenssens E.M."/>
            <person name="Foster-Nyarko E."/>
            <person name="Jarju S."/>
            <person name="Secka A."/>
            <person name="Antonio M."/>
            <person name="Oren A."/>
            <person name="Chaudhuri R.R."/>
            <person name="La Ragione R."/>
            <person name="Hildebrand F."/>
            <person name="Pallen M.J."/>
        </authorList>
    </citation>
    <scope>NUCLEOTIDE SEQUENCE</scope>
    <source>
        <strain evidence="8">CHK195-11698</strain>
    </source>
</reference>
<accession>A0A9D1HPL3</accession>
<dbReference type="InterPro" id="IPR016156">
    <property type="entry name" value="FAD/NAD-linked_Rdtase_dimer_sf"/>
</dbReference>
<dbReference type="GO" id="GO:0016491">
    <property type="term" value="F:oxidoreductase activity"/>
    <property type="evidence" value="ECO:0007669"/>
    <property type="project" value="UniProtKB-KW"/>
</dbReference>
<dbReference type="SUPFAM" id="SSF52821">
    <property type="entry name" value="Rhodanese/Cell cycle control phosphatase"/>
    <property type="match status" value="1"/>
</dbReference>
<dbReference type="PANTHER" id="PTHR43429">
    <property type="entry name" value="PYRIDINE NUCLEOTIDE-DISULFIDE OXIDOREDUCTASE DOMAIN-CONTAINING"/>
    <property type="match status" value="1"/>
</dbReference>
<dbReference type="PRINTS" id="PR00411">
    <property type="entry name" value="PNDRDTASEI"/>
</dbReference>
<gene>
    <name evidence="8" type="ORF">IAD15_10510</name>
</gene>
<reference evidence="8" key="1">
    <citation type="submission" date="2020-10" db="EMBL/GenBank/DDBJ databases">
        <authorList>
            <person name="Gilroy R."/>
        </authorList>
    </citation>
    <scope>NUCLEOTIDE SEQUENCE</scope>
    <source>
        <strain evidence="8">CHK195-11698</strain>
    </source>
</reference>
<dbReference type="Gene3D" id="3.50.50.60">
    <property type="entry name" value="FAD/NAD(P)-binding domain"/>
    <property type="match status" value="2"/>
</dbReference>
<dbReference type="SUPFAM" id="SSF51905">
    <property type="entry name" value="FAD/NAD(P)-binding domain"/>
    <property type="match status" value="2"/>
</dbReference>
<name>A0A9D1HPL3_9FIRM</name>
<keyword evidence="5" id="KW-0560">Oxidoreductase</keyword>
<dbReference type="InterPro" id="IPR004099">
    <property type="entry name" value="Pyr_nucl-diS_OxRdtase_dimer"/>
</dbReference>
<evidence type="ECO:0000313" key="8">
    <source>
        <dbReference type="EMBL" id="HIU14480.1"/>
    </source>
</evidence>
<evidence type="ECO:0000256" key="2">
    <source>
        <dbReference type="ARBA" id="ARBA00009130"/>
    </source>
</evidence>
<dbReference type="InterPro" id="IPR036188">
    <property type="entry name" value="FAD/NAD-bd_sf"/>
</dbReference>
<dbReference type="InterPro" id="IPR050260">
    <property type="entry name" value="FAD-bd_OxRdtase"/>
</dbReference>